<organism evidence="1 2">
    <name type="scientific">Acidovorax facilis</name>
    <dbReference type="NCBI Taxonomy" id="12917"/>
    <lineage>
        <taxon>Bacteria</taxon>
        <taxon>Pseudomonadati</taxon>
        <taxon>Pseudomonadota</taxon>
        <taxon>Betaproteobacteria</taxon>
        <taxon>Burkholderiales</taxon>
        <taxon>Comamonadaceae</taxon>
        <taxon>Acidovorax</taxon>
    </lineage>
</organism>
<evidence type="ECO:0000313" key="2">
    <source>
        <dbReference type="Proteomes" id="UP001595693"/>
    </source>
</evidence>
<evidence type="ECO:0000313" key="1">
    <source>
        <dbReference type="EMBL" id="MFC3935514.1"/>
    </source>
</evidence>
<dbReference type="InterPro" id="IPR022289">
    <property type="entry name" value="PRTRC_protein-C"/>
</dbReference>
<gene>
    <name evidence="1" type="ORF">ACFOW3_12900</name>
</gene>
<sequence length="69" mass="7435">MALQSTVLTRKFTYNGMTLADPAPGKDPDQIRIFFANQFPELLTAVVEGPSTKAGVATYNFQRAVGSKG</sequence>
<dbReference type="RefSeq" id="WP_055397623.1">
    <property type="nucleotide sequence ID" value="NZ_CP192461.1"/>
</dbReference>
<dbReference type="InterPro" id="IPR032866">
    <property type="entry name" value="Prok_Ub"/>
</dbReference>
<keyword evidence="2" id="KW-1185">Reference proteome</keyword>
<protein>
    <submittedName>
        <fullName evidence="1">PRTRC system protein C</fullName>
    </submittedName>
</protein>
<reference evidence="2" key="1">
    <citation type="journal article" date="2019" name="Int. J. Syst. Evol. Microbiol.">
        <title>The Global Catalogue of Microorganisms (GCM) 10K type strain sequencing project: providing services to taxonomists for standard genome sequencing and annotation.</title>
        <authorList>
            <consortium name="The Broad Institute Genomics Platform"/>
            <consortium name="The Broad Institute Genome Sequencing Center for Infectious Disease"/>
            <person name="Wu L."/>
            <person name="Ma J."/>
        </authorList>
    </citation>
    <scope>NUCLEOTIDE SEQUENCE [LARGE SCALE GENOMIC DNA]</scope>
    <source>
        <strain evidence="2">CCUG 2113</strain>
    </source>
</reference>
<dbReference type="Pfam" id="PF14454">
    <property type="entry name" value="Prok_Ub"/>
    <property type="match status" value="1"/>
</dbReference>
<dbReference type="NCBIfam" id="TIGR03738">
    <property type="entry name" value="PRTRC_C"/>
    <property type="match status" value="1"/>
</dbReference>
<name>A0ABV8DBQ5_9BURK</name>
<proteinExistence type="predicted"/>
<dbReference type="Proteomes" id="UP001595693">
    <property type="component" value="Unassembled WGS sequence"/>
</dbReference>
<accession>A0ABV8DBQ5</accession>
<dbReference type="EMBL" id="JBHSAJ010000035">
    <property type="protein sequence ID" value="MFC3935514.1"/>
    <property type="molecule type" value="Genomic_DNA"/>
</dbReference>
<comment type="caution">
    <text evidence="1">The sequence shown here is derived from an EMBL/GenBank/DDBJ whole genome shotgun (WGS) entry which is preliminary data.</text>
</comment>